<dbReference type="EMBL" id="ASPP01026934">
    <property type="protein sequence ID" value="ETO06650.1"/>
    <property type="molecule type" value="Genomic_DNA"/>
</dbReference>
<feature type="region of interest" description="Disordered" evidence="1">
    <location>
        <begin position="1"/>
        <end position="64"/>
    </location>
</feature>
<feature type="compositionally biased region" description="Basic and acidic residues" evidence="1">
    <location>
        <begin position="14"/>
        <end position="28"/>
    </location>
</feature>
<comment type="caution">
    <text evidence="2">The sequence shown here is derived from an EMBL/GenBank/DDBJ whole genome shotgun (WGS) entry which is preliminary data.</text>
</comment>
<feature type="compositionally biased region" description="Basic and acidic residues" evidence="1">
    <location>
        <begin position="127"/>
        <end position="144"/>
    </location>
</feature>
<sequence length="231" mass="27035">MNDELFHVSVHPRKPAEKNSRDLDHVYDTSKGSQYQEYTEFDSHRPSPEPSPKQRDEQSEVGTEVRIAMGFEKEKILKDDDIIIIKQGHFGIMQSAIDSERQRSIDSNRSMPMDQKRTPDDDDNDDVDRKEETNEREEEDRNNSDRVTSAEPRDNLSDEDLAKTVQKCLRNQKLKTAEGFVLRYLDRWTGHVWTGLINQVCQGWSPDEIMTYFVHWMKIPVTKGWLSYSII</sequence>
<accession>X6M0Z4</accession>
<evidence type="ECO:0000313" key="2">
    <source>
        <dbReference type="EMBL" id="ETO06650.1"/>
    </source>
</evidence>
<reference evidence="2 3" key="1">
    <citation type="journal article" date="2013" name="Curr. Biol.">
        <title>The Genome of the Foraminiferan Reticulomyxa filosa.</title>
        <authorList>
            <person name="Glockner G."/>
            <person name="Hulsmann N."/>
            <person name="Schleicher M."/>
            <person name="Noegel A.A."/>
            <person name="Eichinger L."/>
            <person name="Gallinger C."/>
            <person name="Pawlowski J."/>
            <person name="Sierra R."/>
            <person name="Euteneuer U."/>
            <person name="Pillet L."/>
            <person name="Moustafa A."/>
            <person name="Platzer M."/>
            <person name="Groth M."/>
            <person name="Szafranski K."/>
            <person name="Schliwa M."/>
        </authorList>
    </citation>
    <scope>NUCLEOTIDE SEQUENCE [LARGE SCALE GENOMIC DNA]</scope>
</reference>
<dbReference type="Proteomes" id="UP000023152">
    <property type="component" value="Unassembled WGS sequence"/>
</dbReference>
<organism evidence="2 3">
    <name type="scientific">Reticulomyxa filosa</name>
    <dbReference type="NCBI Taxonomy" id="46433"/>
    <lineage>
        <taxon>Eukaryota</taxon>
        <taxon>Sar</taxon>
        <taxon>Rhizaria</taxon>
        <taxon>Retaria</taxon>
        <taxon>Foraminifera</taxon>
        <taxon>Monothalamids</taxon>
        <taxon>Reticulomyxidae</taxon>
        <taxon>Reticulomyxa</taxon>
    </lineage>
</organism>
<evidence type="ECO:0000256" key="1">
    <source>
        <dbReference type="SAM" id="MobiDB-lite"/>
    </source>
</evidence>
<evidence type="ECO:0000313" key="3">
    <source>
        <dbReference type="Proteomes" id="UP000023152"/>
    </source>
</evidence>
<name>X6M0Z4_RETFI</name>
<feature type="region of interest" description="Disordered" evidence="1">
    <location>
        <begin position="95"/>
        <end position="159"/>
    </location>
</feature>
<keyword evidence="3" id="KW-1185">Reference proteome</keyword>
<dbReference type="AlphaFoldDB" id="X6M0Z4"/>
<protein>
    <submittedName>
        <fullName evidence="2">Uncharacterized protein</fullName>
    </submittedName>
</protein>
<feature type="non-terminal residue" evidence="2">
    <location>
        <position position="231"/>
    </location>
</feature>
<proteinExistence type="predicted"/>
<gene>
    <name evidence="2" type="ORF">RFI_30742</name>
</gene>
<feature type="compositionally biased region" description="Basic and acidic residues" evidence="1">
    <location>
        <begin position="41"/>
        <end position="58"/>
    </location>
</feature>